<dbReference type="InterPro" id="IPR009057">
    <property type="entry name" value="Homeodomain-like_sf"/>
</dbReference>
<evidence type="ECO:0000256" key="2">
    <source>
        <dbReference type="PROSITE-ProRule" id="PRU00335"/>
    </source>
</evidence>
<feature type="DNA-binding region" description="H-T-H motif" evidence="2">
    <location>
        <begin position="6"/>
        <end position="25"/>
    </location>
</feature>
<dbReference type="Proteomes" id="UP000003490">
    <property type="component" value="Unassembled WGS sequence"/>
</dbReference>
<protein>
    <recommendedName>
        <fullName evidence="3">HTH tetR-type domain-containing protein</fullName>
    </recommendedName>
</protein>
<evidence type="ECO:0000313" key="4">
    <source>
        <dbReference type="EMBL" id="EDO61281.1"/>
    </source>
</evidence>
<feature type="domain" description="HTH tetR-type" evidence="3">
    <location>
        <begin position="1"/>
        <end position="43"/>
    </location>
</feature>
<reference evidence="4 5" key="2">
    <citation type="submission" date="2007-08" db="EMBL/GenBank/DDBJ databases">
        <authorList>
            <person name="Fulton L."/>
            <person name="Clifton S."/>
            <person name="Fulton B."/>
            <person name="Xu J."/>
            <person name="Minx P."/>
            <person name="Pepin K.H."/>
            <person name="Johnson M."/>
            <person name="Thiruvilangam P."/>
            <person name="Bhonagiri V."/>
            <person name="Nash W.E."/>
            <person name="Wang C."/>
            <person name="Mardis E.R."/>
            <person name="Wilson R.K."/>
        </authorList>
    </citation>
    <scope>NUCLEOTIDE SEQUENCE [LARGE SCALE GENOMIC DNA]</scope>
    <source>
        <strain evidence="4 5">DSM 753</strain>
    </source>
</reference>
<proteinExistence type="predicted"/>
<dbReference type="InterPro" id="IPR001647">
    <property type="entry name" value="HTH_TetR"/>
</dbReference>
<evidence type="ECO:0000259" key="3">
    <source>
        <dbReference type="PROSITE" id="PS50977"/>
    </source>
</evidence>
<dbReference type="SUPFAM" id="SSF46689">
    <property type="entry name" value="Homeodomain-like"/>
    <property type="match status" value="1"/>
</dbReference>
<dbReference type="AlphaFoldDB" id="A7VSY5"/>
<dbReference type="PROSITE" id="PS50977">
    <property type="entry name" value="HTH_TETR_2"/>
    <property type="match status" value="1"/>
</dbReference>
<dbReference type="GO" id="GO:0003677">
    <property type="term" value="F:DNA binding"/>
    <property type="evidence" value="ECO:0007669"/>
    <property type="project" value="UniProtKB-UniRule"/>
</dbReference>
<reference evidence="4 5" key="1">
    <citation type="submission" date="2007-08" db="EMBL/GenBank/DDBJ databases">
        <title>Draft genome sequence of Clostridium leptum (DSM 753).</title>
        <authorList>
            <person name="Sudarsanam P."/>
            <person name="Ley R."/>
            <person name="Guruge J."/>
            <person name="Turnbaugh P.J."/>
            <person name="Mahowald M."/>
            <person name="Liep D."/>
            <person name="Gordon J."/>
        </authorList>
    </citation>
    <scope>NUCLEOTIDE SEQUENCE [LARGE SCALE GENOMIC DNA]</scope>
    <source>
        <strain evidence="4 5">DSM 753</strain>
    </source>
</reference>
<evidence type="ECO:0000313" key="5">
    <source>
        <dbReference type="Proteomes" id="UP000003490"/>
    </source>
</evidence>
<comment type="caution">
    <text evidence="4">The sequence shown here is derived from an EMBL/GenBank/DDBJ whole genome shotgun (WGS) entry which is preliminary data.</text>
</comment>
<dbReference type="eggNOG" id="ENOG502ZSRR">
    <property type="taxonomic scope" value="Bacteria"/>
</dbReference>
<organism evidence="4 5">
    <name type="scientific">[Clostridium] leptum DSM 753</name>
    <dbReference type="NCBI Taxonomy" id="428125"/>
    <lineage>
        <taxon>Bacteria</taxon>
        <taxon>Bacillati</taxon>
        <taxon>Bacillota</taxon>
        <taxon>Clostridia</taxon>
        <taxon>Eubacteriales</taxon>
        <taxon>Oscillospiraceae</taxon>
        <taxon>Oscillospiraceae incertae sedis</taxon>
    </lineage>
</organism>
<sequence length="105" mass="12170">MYMEITVTNIIKKAGVARASFYRNFNSISDVIDALVDGLSDDLIENVFSNLSGTDERKPREFLFNHFYQFLRRKWRRTVLKTCLCCLAGLIPKKIIGHPAFQLIR</sequence>
<accession>A7VSY5</accession>
<gene>
    <name evidence="4" type="ORF">CLOLEP_01676</name>
</gene>
<dbReference type="EMBL" id="ABCB02000018">
    <property type="protein sequence ID" value="EDO61281.1"/>
    <property type="molecule type" value="Genomic_DNA"/>
</dbReference>
<evidence type="ECO:0000256" key="1">
    <source>
        <dbReference type="ARBA" id="ARBA00023125"/>
    </source>
</evidence>
<dbReference type="OrthoDB" id="9810250at2"/>
<name>A7VSY5_9FIRM</name>
<dbReference type="HOGENOM" id="CLU_2231903_0_0_9"/>
<dbReference type="Gene3D" id="1.10.357.10">
    <property type="entry name" value="Tetracycline Repressor, domain 2"/>
    <property type="match status" value="1"/>
</dbReference>
<keyword evidence="1 2" id="KW-0238">DNA-binding</keyword>